<dbReference type="KEGG" id="osu:NT6N_21440"/>
<dbReference type="EMBL" id="AP026866">
    <property type="protein sequence ID" value="BDS07104.1"/>
    <property type="molecule type" value="Genomic_DNA"/>
</dbReference>
<sequence length="57" mass="6478">MMQFCESIIEKIILKCGFLEQTNPPPLDLIEKSINDIGNYQTEMIELFTKKSGAISL</sequence>
<evidence type="ECO:0000313" key="1">
    <source>
        <dbReference type="EMBL" id="BDS07104.1"/>
    </source>
</evidence>
<dbReference type="AlphaFoldDB" id="A0AAT9FM70"/>
<organism evidence="1">
    <name type="scientific">Oceaniferula spumae</name>
    <dbReference type="NCBI Taxonomy" id="2979115"/>
    <lineage>
        <taxon>Bacteria</taxon>
        <taxon>Pseudomonadati</taxon>
        <taxon>Verrucomicrobiota</taxon>
        <taxon>Verrucomicrobiia</taxon>
        <taxon>Verrucomicrobiales</taxon>
        <taxon>Verrucomicrobiaceae</taxon>
        <taxon>Oceaniferula</taxon>
    </lineage>
</organism>
<accession>A0AAT9FM70</accession>
<protein>
    <submittedName>
        <fullName evidence="1">Uncharacterized protein</fullName>
    </submittedName>
</protein>
<reference evidence="1" key="1">
    <citation type="submission" date="2024-07" db="EMBL/GenBank/DDBJ databases">
        <title>Complete genome sequence of Verrucomicrobiaceae bacterium NT6N.</title>
        <authorList>
            <person name="Huang C."/>
            <person name="Takami H."/>
            <person name="Hamasaki K."/>
        </authorList>
    </citation>
    <scope>NUCLEOTIDE SEQUENCE</scope>
    <source>
        <strain evidence="1">NT6N</strain>
    </source>
</reference>
<name>A0AAT9FM70_9BACT</name>
<proteinExistence type="predicted"/>
<gene>
    <name evidence="1" type="ORF">NT6N_21440</name>
</gene>